<evidence type="ECO:0000313" key="4">
    <source>
        <dbReference type="EnsemblMetazoa" id="XP_019768521.1"/>
    </source>
</evidence>
<feature type="compositionally biased region" description="Polar residues" evidence="1">
    <location>
        <begin position="632"/>
        <end position="642"/>
    </location>
</feature>
<feature type="compositionally biased region" description="Low complexity" evidence="1">
    <location>
        <begin position="664"/>
        <end position="678"/>
    </location>
</feature>
<feature type="chain" id="PRO_5043995028" evidence="3">
    <location>
        <begin position="29"/>
        <end position="738"/>
    </location>
</feature>
<dbReference type="InterPro" id="IPR032675">
    <property type="entry name" value="LRR_dom_sf"/>
</dbReference>
<feature type="signal peptide" evidence="3">
    <location>
        <begin position="1"/>
        <end position="28"/>
    </location>
</feature>
<feature type="region of interest" description="Disordered" evidence="1">
    <location>
        <begin position="660"/>
        <end position="738"/>
    </location>
</feature>
<dbReference type="GeneID" id="109543313"/>
<evidence type="ECO:0000256" key="3">
    <source>
        <dbReference type="SAM" id="SignalP"/>
    </source>
</evidence>
<feature type="region of interest" description="Disordered" evidence="1">
    <location>
        <begin position="625"/>
        <end position="648"/>
    </location>
</feature>
<accession>A0AAR5Q5X1</accession>
<dbReference type="AlphaFoldDB" id="A0AAR5Q5X1"/>
<dbReference type="KEGG" id="dpa:109543313"/>
<feature type="compositionally biased region" description="Basic and acidic residues" evidence="1">
    <location>
        <begin position="689"/>
        <end position="711"/>
    </location>
</feature>
<reference evidence="4" key="2">
    <citation type="submission" date="2024-08" db="UniProtKB">
        <authorList>
            <consortium name="EnsemblMetazoa"/>
        </authorList>
    </citation>
    <scope>IDENTIFICATION</scope>
</reference>
<feature type="transmembrane region" description="Helical" evidence="2">
    <location>
        <begin position="489"/>
        <end position="513"/>
    </location>
</feature>
<protein>
    <submittedName>
        <fullName evidence="4">Uncharacterized protein</fullName>
    </submittedName>
</protein>
<evidence type="ECO:0000313" key="5">
    <source>
        <dbReference type="Proteomes" id="UP000019118"/>
    </source>
</evidence>
<dbReference type="EnsemblMetazoa" id="XM_019912962.1">
    <property type="protein sequence ID" value="XP_019768521.1"/>
    <property type="gene ID" value="LOC109543313"/>
</dbReference>
<keyword evidence="2" id="KW-1133">Transmembrane helix</keyword>
<sequence length="738" mass="82640">MKSAERLLLVLIPGVLVIAGVFLGMAMAQKGYTICDVQGCNCTVPAGGWKNVNCYLLDDQDLVLQQGNIPKETTEIFLSGGHSIVFNSKTFNSLKALALLRIEKVRSVTIEPKAFFNIQSSSLLVQILSCDALLLRTQAFEDMQGSLSTEIMKTKYVKLEESPFSKLSNCTFEDIDEVALEKGAFEIKNLGSIGRHGPVSVVLFENVFILDIQKEVFRTSLAQISFKDCRIGNINFEAFTSAQISTVLLVNTSIERMETGAFSERILIVDFQISKCTIQTLQTKAITAGMAKLTVNHSTLTDIEPNAIASTVAKVEVIGNQIINFFSTAITIHNWNSIIMDQNIIKNLYSDFIVISKSSEIEGFSFKGNEIYNAMEGSLDFIQTIDEGKMLFDDNFFNQGCGCDLPDWIKLLTNSTAHTALIMDSSFCRVDEALSKCFSLPEGIINMQNFSEKTCSNNTICEPYKGETRTINTTGKIFVDSDQSHKQSWLIFIIVLIGFFIMALVGTFVALLVRGSRWLKRKGYFRNHYYNNQQSNEEEEEEEENTIVTIDTENEKLEIPQELTIEFLQELSKRLDDPATHQEASDMIERLYEMFIVDESYENNNREEEAHLYEELGNLSLQIPPPPYQEQAPATAQVSQAPPENGPRGILKLMEEKFSTNEPNASNTDLSNTSTSSTKPILTSDYSEPLDKDVHLYSELKAREEAKKDSIKSNGSMVLRPLPDRPGYLFQAGPSTKL</sequence>
<name>A0AAR5Q5X1_DENPD</name>
<keyword evidence="2" id="KW-0812">Transmembrane</keyword>
<keyword evidence="5" id="KW-1185">Reference proteome</keyword>
<reference evidence="5" key="1">
    <citation type="journal article" date="2013" name="Genome Biol.">
        <title>Draft genome of the mountain pine beetle, Dendroctonus ponderosae Hopkins, a major forest pest.</title>
        <authorList>
            <person name="Keeling C.I."/>
            <person name="Yuen M.M."/>
            <person name="Liao N.Y."/>
            <person name="Docking T.R."/>
            <person name="Chan S.K."/>
            <person name="Taylor G.A."/>
            <person name="Palmquist D.L."/>
            <person name="Jackman S.D."/>
            <person name="Nguyen A."/>
            <person name="Li M."/>
            <person name="Henderson H."/>
            <person name="Janes J.K."/>
            <person name="Zhao Y."/>
            <person name="Pandoh P."/>
            <person name="Moore R."/>
            <person name="Sperling F.A."/>
            <person name="Huber D.P."/>
            <person name="Birol I."/>
            <person name="Jones S.J."/>
            <person name="Bohlmann J."/>
        </authorList>
    </citation>
    <scope>NUCLEOTIDE SEQUENCE</scope>
</reference>
<evidence type="ECO:0000256" key="2">
    <source>
        <dbReference type="SAM" id="Phobius"/>
    </source>
</evidence>
<keyword evidence="3" id="KW-0732">Signal</keyword>
<dbReference type="Proteomes" id="UP000019118">
    <property type="component" value="Unassembled WGS sequence"/>
</dbReference>
<organism evidence="4 5">
    <name type="scientific">Dendroctonus ponderosae</name>
    <name type="common">Mountain pine beetle</name>
    <dbReference type="NCBI Taxonomy" id="77166"/>
    <lineage>
        <taxon>Eukaryota</taxon>
        <taxon>Metazoa</taxon>
        <taxon>Ecdysozoa</taxon>
        <taxon>Arthropoda</taxon>
        <taxon>Hexapoda</taxon>
        <taxon>Insecta</taxon>
        <taxon>Pterygota</taxon>
        <taxon>Neoptera</taxon>
        <taxon>Endopterygota</taxon>
        <taxon>Coleoptera</taxon>
        <taxon>Polyphaga</taxon>
        <taxon>Cucujiformia</taxon>
        <taxon>Curculionidae</taxon>
        <taxon>Scolytinae</taxon>
        <taxon>Dendroctonus</taxon>
    </lineage>
</organism>
<evidence type="ECO:0000256" key="1">
    <source>
        <dbReference type="SAM" id="MobiDB-lite"/>
    </source>
</evidence>
<dbReference type="Gene3D" id="3.80.10.10">
    <property type="entry name" value="Ribonuclease Inhibitor"/>
    <property type="match status" value="1"/>
</dbReference>
<keyword evidence="2" id="KW-0472">Membrane</keyword>
<proteinExistence type="predicted"/>